<protein>
    <submittedName>
        <fullName evidence="2">Uncharacterized protein</fullName>
    </submittedName>
</protein>
<organism evidence="2 3">
    <name type="scientific">Trachymyrmex septentrionalis</name>
    <dbReference type="NCBI Taxonomy" id="34720"/>
    <lineage>
        <taxon>Eukaryota</taxon>
        <taxon>Metazoa</taxon>
        <taxon>Ecdysozoa</taxon>
        <taxon>Arthropoda</taxon>
        <taxon>Hexapoda</taxon>
        <taxon>Insecta</taxon>
        <taxon>Pterygota</taxon>
        <taxon>Neoptera</taxon>
        <taxon>Endopterygota</taxon>
        <taxon>Hymenoptera</taxon>
        <taxon>Apocrita</taxon>
        <taxon>Aculeata</taxon>
        <taxon>Formicoidea</taxon>
        <taxon>Formicidae</taxon>
        <taxon>Myrmicinae</taxon>
        <taxon>Trachymyrmex</taxon>
    </lineage>
</organism>
<sequence length="111" mass="12826">YIYKSSAQFFEFHGPIRGNCDLHQWRKSGNPFRETRRRRASRISTFLLAILTAFLKSDGLFSNKIRREQITAVISKSRIEILDSVEDLLANDRPQTRSSRTEIDKPPAATN</sequence>
<keyword evidence="3" id="KW-1185">Reference proteome</keyword>
<evidence type="ECO:0000256" key="1">
    <source>
        <dbReference type="SAM" id="MobiDB-lite"/>
    </source>
</evidence>
<reference evidence="2 3" key="1">
    <citation type="submission" date="2016-03" db="EMBL/GenBank/DDBJ databases">
        <title>Trachymyrmex septentrionalis WGS genome.</title>
        <authorList>
            <person name="Nygaard S."/>
            <person name="Hu H."/>
            <person name="Boomsma J."/>
            <person name="Zhang G."/>
        </authorList>
    </citation>
    <scope>NUCLEOTIDE SEQUENCE [LARGE SCALE GENOMIC DNA]</scope>
    <source>
        <strain evidence="2">Tsep2-gDNA-1</strain>
        <tissue evidence="2">Whole body</tissue>
    </source>
</reference>
<gene>
    <name evidence="2" type="ORF">ALC56_11966</name>
</gene>
<evidence type="ECO:0000313" key="2">
    <source>
        <dbReference type="EMBL" id="KYN33708.1"/>
    </source>
</evidence>
<feature type="non-terminal residue" evidence="2">
    <location>
        <position position="1"/>
    </location>
</feature>
<proteinExistence type="predicted"/>
<dbReference type="AlphaFoldDB" id="A0A195EZQ6"/>
<dbReference type="Proteomes" id="UP000078541">
    <property type="component" value="Unassembled WGS sequence"/>
</dbReference>
<feature type="region of interest" description="Disordered" evidence="1">
    <location>
        <begin position="92"/>
        <end position="111"/>
    </location>
</feature>
<accession>A0A195EZQ6</accession>
<dbReference type="EMBL" id="KQ981897">
    <property type="protein sequence ID" value="KYN33708.1"/>
    <property type="molecule type" value="Genomic_DNA"/>
</dbReference>
<evidence type="ECO:0000313" key="3">
    <source>
        <dbReference type="Proteomes" id="UP000078541"/>
    </source>
</evidence>
<name>A0A195EZQ6_9HYME</name>